<proteinExistence type="predicted"/>
<evidence type="ECO:0000313" key="3">
    <source>
        <dbReference type="Proteomes" id="UP000235672"/>
    </source>
</evidence>
<feature type="compositionally biased region" description="Low complexity" evidence="1">
    <location>
        <begin position="223"/>
        <end position="239"/>
    </location>
</feature>
<accession>A0A2J6Q6N3</accession>
<keyword evidence="3" id="KW-1185">Reference proteome</keyword>
<gene>
    <name evidence="2" type="ORF">NA56DRAFT_570910</name>
</gene>
<dbReference type="Proteomes" id="UP000235672">
    <property type="component" value="Unassembled WGS sequence"/>
</dbReference>
<feature type="region of interest" description="Disordered" evidence="1">
    <location>
        <begin position="63"/>
        <end position="87"/>
    </location>
</feature>
<name>A0A2J6Q6N3_9HELO</name>
<feature type="compositionally biased region" description="Polar residues" evidence="1">
    <location>
        <begin position="203"/>
        <end position="220"/>
    </location>
</feature>
<evidence type="ECO:0000256" key="1">
    <source>
        <dbReference type="SAM" id="MobiDB-lite"/>
    </source>
</evidence>
<feature type="compositionally biased region" description="Basic and acidic residues" evidence="1">
    <location>
        <begin position="67"/>
        <end position="81"/>
    </location>
</feature>
<feature type="region of interest" description="Disordered" evidence="1">
    <location>
        <begin position="132"/>
        <end position="166"/>
    </location>
</feature>
<dbReference type="AlphaFoldDB" id="A0A2J6Q6N3"/>
<dbReference type="OrthoDB" id="18996at2759"/>
<organism evidence="2 3">
    <name type="scientific">Hyaloscypha hepaticicola</name>
    <dbReference type="NCBI Taxonomy" id="2082293"/>
    <lineage>
        <taxon>Eukaryota</taxon>
        <taxon>Fungi</taxon>
        <taxon>Dikarya</taxon>
        <taxon>Ascomycota</taxon>
        <taxon>Pezizomycotina</taxon>
        <taxon>Leotiomycetes</taxon>
        <taxon>Helotiales</taxon>
        <taxon>Hyaloscyphaceae</taxon>
        <taxon>Hyaloscypha</taxon>
    </lineage>
</organism>
<dbReference type="EMBL" id="KZ613479">
    <property type="protein sequence ID" value="PMD21945.1"/>
    <property type="molecule type" value="Genomic_DNA"/>
</dbReference>
<feature type="region of interest" description="Disordered" evidence="1">
    <location>
        <begin position="203"/>
        <end position="253"/>
    </location>
</feature>
<evidence type="ECO:0000313" key="2">
    <source>
        <dbReference type="EMBL" id="PMD21945.1"/>
    </source>
</evidence>
<sequence>MTPRQPPSEEHRSALLSMFKSPVTQAALPANSVAATSLPISATPSAVELSAVEPLSQNAASTSALLNDKRTPGHSASDRSLPELNPEANLPFRALTILPRPSELNNNEAPLRNGSGHKVHAKANEGHHIRNTTSQASAAKSSEKPFQPQILKRPQPGPATAVEPSQVPVSALPAISPSPIDARPPQTADHKQTLLSLFGKASASANPMPTIPTSHPTQQVPMAPASSVSARSRVGSLASEETPSRRGSQVPISPADKNFLLNYLGAVTR</sequence>
<protein>
    <submittedName>
        <fullName evidence="2">Uncharacterized protein</fullName>
    </submittedName>
</protein>
<reference evidence="2 3" key="1">
    <citation type="submission" date="2016-05" db="EMBL/GenBank/DDBJ databases">
        <title>A degradative enzymes factory behind the ericoid mycorrhizal symbiosis.</title>
        <authorList>
            <consortium name="DOE Joint Genome Institute"/>
            <person name="Martino E."/>
            <person name="Morin E."/>
            <person name="Grelet G."/>
            <person name="Kuo A."/>
            <person name="Kohler A."/>
            <person name="Daghino S."/>
            <person name="Barry K."/>
            <person name="Choi C."/>
            <person name="Cichocki N."/>
            <person name="Clum A."/>
            <person name="Copeland A."/>
            <person name="Hainaut M."/>
            <person name="Haridas S."/>
            <person name="Labutti K."/>
            <person name="Lindquist E."/>
            <person name="Lipzen A."/>
            <person name="Khouja H.-R."/>
            <person name="Murat C."/>
            <person name="Ohm R."/>
            <person name="Olson A."/>
            <person name="Spatafora J."/>
            <person name="Veneault-Fourrey C."/>
            <person name="Henrissat B."/>
            <person name="Grigoriev I."/>
            <person name="Martin F."/>
            <person name="Perotto S."/>
        </authorList>
    </citation>
    <scope>NUCLEOTIDE SEQUENCE [LARGE SCALE GENOMIC DNA]</scope>
    <source>
        <strain evidence="2 3">UAMH 7357</strain>
    </source>
</reference>
<dbReference type="STRING" id="1745343.A0A2J6Q6N3"/>